<dbReference type="SMART" id="SM00354">
    <property type="entry name" value="HTH_LACI"/>
    <property type="match status" value="1"/>
</dbReference>
<dbReference type="Pfam" id="PF13377">
    <property type="entry name" value="Peripla_BP_3"/>
    <property type="match status" value="1"/>
</dbReference>
<dbReference type="EMBL" id="CP027860">
    <property type="protein sequence ID" value="AVP98259.1"/>
    <property type="molecule type" value="Genomic_DNA"/>
</dbReference>
<keyword evidence="1" id="KW-0805">Transcription regulation</keyword>
<dbReference type="GO" id="GO:0003700">
    <property type="term" value="F:DNA-binding transcription factor activity"/>
    <property type="evidence" value="ECO:0007669"/>
    <property type="project" value="TreeGrafter"/>
</dbReference>
<keyword evidence="6" id="KW-1185">Reference proteome</keyword>
<gene>
    <name evidence="5" type="ORF">C7S18_14120</name>
</gene>
<evidence type="ECO:0000256" key="1">
    <source>
        <dbReference type="ARBA" id="ARBA00023015"/>
    </source>
</evidence>
<reference evidence="5 6" key="1">
    <citation type="submission" date="2018-03" db="EMBL/GenBank/DDBJ databases">
        <title>Ahniella affigens gen. nov., sp. nov., a gammaproteobacterium isolated from sandy soil near a stream.</title>
        <authorList>
            <person name="Ko Y."/>
            <person name="Kim J.-H."/>
        </authorList>
    </citation>
    <scope>NUCLEOTIDE SEQUENCE [LARGE SCALE GENOMIC DNA]</scope>
    <source>
        <strain evidence="5 6">D13</strain>
    </source>
</reference>
<protein>
    <submittedName>
        <fullName evidence="5">LacI family transcriptional regulator</fullName>
    </submittedName>
</protein>
<evidence type="ECO:0000313" key="6">
    <source>
        <dbReference type="Proteomes" id="UP000241074"/>
    </source>
</evidence>
<dbReference type="Proteomes" id="UP000241074">
    <property type="component" value="Chromosome"/>
</dbReference>
<dbReference type="Gene3D" id="3.40.50.2300">
    <property type="match status" value="2"/>
</dbReference>
<dbReference type="CDD" id="cd01392">
    <property type="entry name" value="HTH_LacI"/>
    <property type="match status" value="1"/>
</dbReference>
<dbReference type="InterPro" id="IPR010982">
    <property type="entry name" value="Lambda_DNA-bd_dom_sf"/>
</dbReference>
<dbReference type="GO" id="GO:0000976">
    <property type="term" value="F:transcription cis-regulatory region binding"/>
    <property type="evidence" value="ECO:0007669"/>
    <property type="project" value="TreeGrafter"/>
</dbReference>
<organism evidence="5 6">
    <name type="scientific">Ahniella affigens</name>
    <dbReference type="NCBI Taxonomy" id="2021234"/>
    <lineage>
        <taxon>Bacteria</taxon>
        <taxon>Pseudomonadati</taxon>
        <taxon>Pseudomonadota</taxon>
        <taxon>Gammaproteobacteria</taxon>
        <taxon>Lysobacterales</taxon>
        <taxon>Rhodanobacteraceae</taxon>
        <taxon>Ahniella</taxon>
    </lineage>
</organism>
<proteinExistence type="predicted"/>
<evidence type="ECO:0000259" key="4">
    <source>
        <dbReference type="PROSITE" id="PS50932"/>
    </source>
</evidence>
<dbReference type="InterPro" id="IPR000843">
    <property type="entry name" value="HTH_LacI"/>
</dbReference>
<dbReference type="InterPro" id="IPR028082">
    <property type="entry name" value="Peripla_BP_I"/>
</dbReference>
<dbReference type="PANTHER" id="PTHR30146">
    <property type="entry name" value="LACI-RELATED TRANSCRIPTIONAL REPRESSOR"/>
    <property type="match status" value="1"/>
</dbReference>
<dbReference type="KEGG" id="xba:C7S18_14120"/>
<dbReference type="OrthoDB" id="5681588at2"/>
<dbReference type="AlphaFoldDB" id="A0A2P1PTT6"/>
<reference evidence="5 6" key="2">
    <citation type="submission" date="2018-03" db="EMBL/GenBank/DDBJ databases">
        <authorList>
            <person name="Keele B.F."/>
        </authorList>
    </citation>
    <scope>NUCLEOTIDE SEQUENCE [LARGE SCALE GENOMIC DNA]</scope>
    <source>
        <strain evidence="5 6">D13</strain>
    </source>
</reference>
<evidence type="ECO:0000256" key="3">
    <source>
        <dbReference type="ARBA" id="ARBA00023163"/>
    </source>
</evidence>
<dbReference type="PROSITE" id="PS50932">
    <property type="entry name" value="HTH_LACI_2"/>
    <property type="match status" value="1"/>
</dbReference>
<dbReference type="SUPFAM" id="SSF53822">
    <property type="entry name" value="Periplasmic binding protein-like I"/>
    <property type="match status" value="1"/>
</dbReference>
<keyword evidence="3" id="KW-0804">Transcription</keyword>
<dbReference type="PANTHER" id="PTHR30146:SF120">
    <property type="entry name" value="ALANINE RACEMASE"/>
    <property type="match status" value="1"/>
</dbReference>
<evidence type="ECO:0000256" key="2">
    <source>
        <dbReference type="ARBA" id="ARBA00023125"/>
    </source>
</evidence>
<name>A0A2P1PTT6_9GAMM</name>
<dbReference type="InterPro" id="IPR046335">
    <property type="entry name" value="LacI/GalR-like_sensor"/>
</dbReference>
<dbReference type="CDD" id="cd06295">
    <property type="entry name" value="PBP1_CelR"/>
    <property type="match status" value="1"/>
</dbReference>
<dbReference type="RefSeq" id="WP_106892179.1">
    <property type="nucleotide sequence ID" value="NZ_CP027860.1"/>
</dbReference>
<accession>A0A2P1PTT6</accession>
<dbReference type="Gene3D" id="1.10.260.40">
    <property type="entry name" value="lambda repressor-like DNA-binding domains"/>
    <property type="match status" value="1"/>
</dbReference>
<sequence length="354" mass="38416">MKGKPTSFDIAYKAGVSQATVSRALRDSPLVSEETRRKIKAIAKEINYKVDKHASSLRRQQAQTLAVLLFEDPTSDDSLINPFFMSMLASITRTCARAGYDLLISFQQLSDDWHADYQDSHKADGLILLGYGDYLTSESKLAKLAEQGTHFVRWGPSVAGQAGLTVGCDNAQGGRLLTEHLLALGRRKIAFIGDASLHCPEFLDRHRGYEQALKAAKLKPGKDLYVPVADSTEAVGYEAMNTLLARRKPFNAVFAASDLIAIGAMRALAEQGKRVPEDIAVVGFDDIPMASFANPALTTVLQDTKLAGELLVSTLINQIEKKQPASNAMLPAKLVIRRSCGASPTEAPSAKRAK</sequence>
<feature type="domain" description="HTH lacI-type" evidence="4">
    <location>
        <begin position="5"/>
        <end position="59"/>
    </location>
</feature>
<keyword evidence="2" id="KW-0238">DNA-binding</keyword>
<evidence type="ECO:0000313" key="5">
    <source>
        <dbReference type="EMBL" id="AVP98259.1"/>
    </source>
</evidence>
<dbReference type="SUPFAM" id="SSF47413">
    <property type="entry name" value="lambda repressor-like DNA-binding domains"/>
    <property type="match status" value="1"/>
</dbReference>
<dbReference type="Pfam" id="PF00356">
    <property type="entry name" value="LacI"/>
    <property type="match status" value="1"/>
</dbReference>